<dbReference type="PANTHER" id="PTHR22911">
    <property type="entry name" value="ACYL-MALONYL CONDENSING ENZYME-RELATED"/>
    <property type="match status" value="1"/>
</dbReference>
<keyword evidence="1" id="KW-1133">Transmembrane helix</keyword>
<feature type="domain" description="EamA" evidence="2">
    <location>
        <begin position="150"/>
        <end position="279"/>
    </location>
</feature>
<protein>
    <submittedName>
        <fullName evidence="3">Putative membrane protein</fullName>
    </submittedName>
</protein>
<reference evidence="4" key="1">
    <citation type="submission" date="2015-07" db="EMBL/GenBank/DDBJ databases">
        <title>Discovery of a poly(ethylene terephthalate assimilation.</title>
        <authorList>
            <person name="Yoshida S."/>
            <person name="Hiraga K."/>
            <person name="Takehana T."/>
            <person name="Taniguchi I."/>
            <person name="Yamaji H."/>
            <person name="Maeda Y."/>
            <person name="Toyohara K."/>
            <person name="Miyamoto K."/>
            <person name="Kimura Y."/>
            <person name="Oda K."/>
        </authorList>
    </citation>
    <scope>NUCLEOTIDE SEQUENCE [LARGE SCALE GENOMIC DNA]</scope>
    <source>
        <strain evidence="4">NBRC 110686 / TISTR 2288 / 201-F6</strain>
    </source>
</reference>
<feature type="transmembrane region" description="Helical" evidence="1">
    <location>
        <begin position="210"/>
        <end position="230"/>
    </location>
</feature>
<evidence type="ECO:0000313" key="3">
    <source>
        <dbReference type="EMBL" id="GAP35367.1"/>
    </source>
</evidence>
<dbReference type="STRING" id="1547922.ISF6_1138"/>
<feature type="transmembrane region" description="Helical" evidence="1">
    <location>
        <begin position="40"/>
        <end position="60"/>
    </location>
</feature>
<feature type="transmembrane region" description="Helical" evidence="1">
    <location>
        <begin position="181"/>
        <end position="198"/>
    </location>
</feature>
<feature type="domain" description="EamA" evidence="2">
    <location>
        <begin position="8"/>
        <end position="140"/>
    </location>
</feature>
<keyword evidence="1" id="KW-0472">Membrane</keyword>
<dbReference type="RefSeq" id="WP_054019428.1">
    <property type="nucleotide sequence ID" value="NZ_BBYR01000021.1"/>
</dbReference>
<feature type="transmembrane region" description="Helical" evidence="1">
    <location>
        <begin position="72"/>
        <end position="93"/>
    </location>
</feature>
<comment type="caution">
    <text evidence="3">The sequence shown here is derived from an EMBL/GenBank/DDBJ whole genome shotgun (WGS) entry which is preliminary data.</text>
</comment>
<organism evidence="3 4">
    <name type="scientific">Piscinibacter sakaiensis</name>
    <name type="common">Ideonella sakaiensis</name>
    <dbReference type="NCBI Taxonomy" id="1547922"/>
    <lineage>
        <taxon>Bacteria</taxon>
        <taxon>Pseudomonadati</taxon>
        <taxon>Pseudomonadota</taxon>
        <taxon>Betaproteobacteria</taxon>
        <taxon>Burkholderiales</taxon>
        <taxon>Sphaerotilaceae</taxon>
        <taxon>Piscinibacter</taxon>
    </lineage>
</organism>
<accession>A0A0K8NY84</accession>
<feature type="transmembrane region" description="Helical" evidence="1">
    <location>
        <begin position="263"/>
        <end position="280"/>
    </location>
</feature>
<dbReference type="Pfam" id="PF00892">
    <property type="entry name" value="EamA"/>
    <property type="match status" value="2"/>
</dbReference>
<feature type="transmembrane region" description="Helical" evidence="1">
    <location>
        <begin position="147"/>
        <end position="169"/>
    </location>
</feature>
<proteinExistence type="predicted"/>
<gene>
    <name evidence="3" type="ORF">ISF6_1138</name>
</gene>
<sequence>MAPSANLRGIVAMLIAVAFFSWMDAVMKLLVAHYPAMQVAALRGLTALPLVLVYVAWLGHGRQLWRVRWGLHALRGVLTVLMLVCFAWGLGALPMAEAYTLFFVAPLLITMLSIPVLKERVAPRHWLAIAAGLGGVLVALRPSGERFLSLGALAVLVAAACYAASAIAGRLLTRTDGASSLVFWTTVALALGAGLLALPSWRALRPEDAGLLLALAVTGFGGQVAITEAFRTGQASVVSAFEYSALAWGIGLDWWLWQVAPDASTLVGGAIVVASGLFLIRAERVREPALPP</sequence>
<dbReference type="EMBL" id="BBYR01000021">
    <property type="protein sequence ID" value="GAP35367.1"/>
    <property type="molecule type" value="Genomic_DNA"/>
</dbReference>
<evidence type="ECO:0000313" key="4">
    <source>
        <dbReference type="Proteomes" id="UP000037660"/>
    </source>
</evidence>
<dbReference type="InterPro" id="IPR000620">
    <property type="entry name" value="EamA_dom"/>
</dbReference>
<dbReference type="SUPFAM" id="SSF103481">
    <property type="entry name" value="Multidrug resistance efflux transporter EmrE"/>
    <property type="match status" value="2"/>
</dbReference>
<dbReference type="Proteomes" id="UP000037660">
    <property type="component" value="Unassembled WGS sequence"/>
</dbReference>
<dbReference type="InterPro" id="IPR037185">
    <property type="entry name" value="EmrE-like"/>
</dbReference>
<evidence type="ECO:0000259" key="2">
    <source>
        <dbReference type="Pfam" id="PF00892"/>
    </source>
</evidence>
<feature type="transmembrane region" description="Helical" evidence="1">
    <location>
        <begin position="12"/>
        <end position="34"/>
    </location>
</feature>
<feature type="transmembrane region" description="Helical" evidence="1">
    <location>
        <begin position="124"/>
        <end position="141"/>
    </location>
</feature>
<keyword evidence="4" id="KW-1185">Reference proteome</keyword>
<dbReference type="PANTHER" id="PTHR22911:SF103">
    <property type="entry name" value="BLR2811 PROTEIN"/>
    <property type="match status" value="1"/>
</dbReference>
<feature type="transmembrane region" description="Helical" evidence="1">
    <location>
        <begin position="99"/>
        <end position="117"/>
    </location>
</feature>
<evidence type="ECO:0000256" key="1">
    <source>
        <dbReference type="SAM" id="Phobius"/>
    </source>
</evidence>
<dbReference type="AlphaFoldDB" id="A0A0K8NY84"/>
<dbReference type="GO" id="GO:0016020">
    <property type="term" value="C:membrane"/>
    <property type="evidence" value="ECO:0007669"/>
    <property type="project" value="InterPro"/>
</dbReference>
<name>A0A0K8NY84_PISS1</name>
<keyword evidence="1" id="KW-0812">Transmembrane</keyword>
<reference evidence="3 4" key="2">
    <citation type="journal article" date="2016" name="Science">
        <title>A bacterium that degrades and assimilates poly(ethylene terephthalate).</title>
        <authorList>
            <person name="Yoshida S."/>
            <person name="Hiraga K."/>
            <person name="Takehana T."/>
            <person name="Taniguchi I."/>
            <person name="Yamaji H."/>
            <person name="Maeda Y."/>
            <person name="Toyohara K."/>
            <person name="Miyamoto K."/>
            <person name="Kimura Y."/>
            <person name="Oda K."/>
        </authorList>
    </citation>
    <scope>NUCLEOTIDE SEQUENCE [LARGE SCALE GENOMIC DNA]</scope>
    <source>
        <strain evidence="4">NBRC 110686 / TISTR 2288 / 201-F6</strain>
    </source>
</reference>